<dbReference type="SUPFAM" id="SSF56317">
    <property type="entry name" value="Carbon-nitrogen hydrolase"/>
    <property type="match status" value="1"/>
</dbReference>
<keyword evidence="12" id="KW-1185">Reference proteome</keyword>
<dbReference type="EC" id="2.3.1.269" evidence="9"/>
<keyword evidence="11" id="KW-0449">Lipoprotein</keyword>
<evidence type="ECO:0000256" key="6">
    <source>
        <dbReference type="ARBA" id="ARBA00022989"/>
    </source>
</evidence>
<proteinExistence type="inferred from homology"/>
<name>A0A2A8D2K6_9BACT</name>
<evidence type="ECO:0000256" key="1">
    <source>
        <dbReference type="ARBA" id="ARBA00004651"/>
    </source>
</evidence>
<comment type="similarity">
    <text evidence="2 9">Belongs to the CN hydrolase family. Apolipoprotein N-acyltransferase subfamily.</text>
</comment>
<feature type="domain" description="CN hydrolase" evidence="10">
    <location>
        <begin position="226"/>
        <end position="489"/>
    </location>
</feature>
<feature type="transmembrane region" description="Helical" evidence="9">
    <location>
        <begin position="190"/>
        <end position="209"/>
    </location>
</feature>
<dbReference type="NCBIfam" id="TIGR00546">
    <property type="entry name" value="lnt"/>
    <property type="match status" value="1"/>
</dbReference>
<dbReference type="AlphaFoldDB" id="A0A2A8D2K6"/>
<evidence type="ECO:0000256" key="5">
    <source>
        <dbReference type="ARBA" id="ARBA00022692"/>
    </source>
</evidence>
<dbReference type="UniPathway" id="UPA00666"/>
<dbReference type="Gene3D" id="3.60.110.10">
    <property type="entry name" value="Carbon-nitrogen hydrolase"/>
    <property type="match status" value="1"/>
</dbReference>
<feature type="transmembrane region" description="Helical" evidence="9">
    <location>
        <begin position="20"/>
        <end position="37"/>
    </location>
</feature>
<keyword evidence="3 9" id="KW-1003">Cell membrane</keyword>
<evidence type="ECO:0000256" key="3">
    <source>
        <dbReference type="ARBA" id="ARBA00022475"/>
    </source>
</evidence>
<dbReference type="GO" id="GO:0016410">
    <property type="term" value="F:N-acyltransferase activity"/>
    <property type="evidence" value="ECO:0007669"/>
    <property type="project" value="UniProtKB-UniRule"/>
</dbReference>
<comment type="subcellular location">
    <subcellularLocation>
        <location evidence="1 9">Cell membrane</location>
        <topology evidence="1 9">Multi-pass membrane protein</topology>
    </subcellularLocation>
</comment>
<comment type="catalytic activity">
    <reaction evidence="9">
        <text>N-terminal S-1,2-diacyl-sn-glyceryl-L-cysteinyl-[lipoprotein] + a glycerophospholipid = N-acyl-S-1,2-diacyl-sn-glyceryl-L-cysteinyl-[lipoprotein] + a 2-acyl-sn-glycero-3-phospholipid + H(+)</text>
        <dbReference type="Rhea" id="RHEA:48228"/>
        <dbReference type="Rhea" id="RHEA-COMP:14681"/>
        <dbReference type="Rhea" id="RHEA-COMP:14684"/>
        <dbReference type="ChEBI" id="CHEBI:15378"/>
        <dbReference type="ChEBI" id="CHEBI:136912"/>
        <dbReference type="ChEBI" id="CHEBI:140656"/>
        <dbReference type="ChEBI" id="CHEBI:140657"/>
        <dbReference type="ChEBI" id="CHEBI:140660"/>
        <dbReference type="EC" id="2.3.1.269"/>
    </reaction>
</comment>
<evidence type="ECO:0000256" key="8">
    <source>
        <dbReference type="ARBA" id="ARBA00023315"/>
    </source>
</evidence>
<dbReference type="Pfam" id="PF00795">
    <property type="entry name" value="CN_hydrolase"/>
    <property type="match status" value="1"/>
</dbReference>
<dbReference type="PANTHER" id="PTHR38686:SF1">
    <property type="entry name" value="APOLIPOPROTEIN N-ACYLTRANSFERASE"/>
    <property type="match status" value="1"/>
</dbReference>
<evidence type="ECO:0000256" key="4">
    <source>
        <dbReference type="ARBA" id="ARBA00022679"/>
    </source>
</evidence>
<dbReference type="GO" id="GO:0042158">
    <property type="term" value="P:lipoprotein biosynthetic process"/>
    <property type="evidence" value="ECO:0007669"/>
    <property type="project" value="UniProtKB-UniRule"/>
</dbReference>
<evidence type="ECO:0000256" key="7">
    <source>
        <dbReference type="ARBA" id="ARBA00023136"/>
    </source>
</evidence>
<feature type="transmembrane region" description="Helical" evidence="9">
    <location>
        <begin position="46"/>
        <end position="67"/>
    </location>
</feature>
<evidence type="ECO:0000259" key="10">
    <source>
        <dbReference type="PROSITE" id="PS50263"/>
    </source>
</evidence>
<evidence type="ECO:0000256" key="9">
    <source>
        <dbReference type="HAMAP-Rule" id="MF_01148"/>
    </source>
</evidence>
<dbReference type="HAMAP" id="MF_01148">
    <property type="entry name" value="Lnt"/>
    <property type="match status" value="1"/>
</dbReference>
<organism evidence="11 12">
    <name type="scientific">Longibacter salinarum</name>
    <dbReference type="NCBI Taxonomy" id="1850348"/>
    <lineage>
        <taxon>Bacteria</taxon>
        <taxon>Pseudomonadati</taxon>
        <taxon>Rhodothermota</taxon>
        <taxon>Rhodothermia</taxon>
        <taxon>Rhodothermales</taxon>
        <taxon>Salisaetaceae</taxon>
        <taxon>Longibacter</taxon>
    </lineage>
</organism>
<feature type="transmembrane region" description="Helical" evidence="9">
    <location>
        <begin position="143"/>
        <end position="170"/>
    </location>
</feature>
<dbReference type="PROSITE" id="PS50263">
    <property type="entry name" value="CN_HYDROLASE"/>
    <property type="match status" value="1"/>
</dbReference>
<keyword evidence="4 9" id="KW-0808">Transferase</keyword>
<sequence>MTGVCLGFSFPLVGFDVVPQGWLALFAFIPLLGVTLVQRRIPPGEAFAYALVAHLIAYGAAFQWVHFHPMAKTVLASVGGILFLALLGSLPWVGAAWIHQRSNPATALASWSVLVLALEHGLSHGPWALPWTVLSLTQANLPYSGLAATLGAPGLSAIVLATNSTIAYAVHRPTSRADALDRRNTEVVRFPLLALGTLATLIVIGLGLFDPPSRGNPVAESYLRLFQPGISATEWAKTGSLTKAERLLAMTRDSTNAPEPRASSHGQRDRKLAARVWPESALPPAFFRKPDSSHVHRAIHSMRVPLLTGAVRPYHDSTLPAYRRYTNDVLVFQSGDIVAEYSKRHLVPFAEHVPLVDDVPFLRFLTVPAGGVAGYVRGSASTIVEVPSAGGIRIAPLICFETILRPYTRRMAAKQPHVMLAVSQIGWWGKSSVLAQYRALTSLRAIETGLPIIVATVSGPTFTAFPNGGIQTHIRWMQAGTADVAIPDSTWTVYRSLGIWMDAAVMVALFLFVYVATSARER</sequence>
<feature type="transmembrane region" description="Helical" evidence="9">
    <location>
        <begin position="73"/>
        <end position="93"/>
    </location>
</feature>
<comment type="pathway">
    <text evidence="9">Protein modification; lipoprotein biosynthesis (N-acyl transfer).</text>
</comment>
<reference evidence="11 12" key="1">
    <citation type="submission" date="2017-10" db="EMBL/GenBank/DDBJ databases">
        <title>Draft genome of Longibacter Salinarum.</title>
        <authorList>
            <person name="Goh K.M."/>
            <person name="Shamsir M.S."/>
            <person name="Lim S.W."/>
        </authorList>
    </citation>
    <scope>NUCLEOTIDE SEQUENCE [LARGE SCALE GENOMIC DNA]</scope>
    <source>
        <strain evidence="11 12">KCTC 52045</strain>
    </source>
</reference>
<dbReference type="GO" id="GO:0005886">
    <property type="term" value="C:plasma membrane"/>
    <property type="evidence" value="ECO:0007669"/>
    <property type="project" value="UniProtKB-SubCell"/>
</dbReference>
<dbReference type="PANTHER" id="PTHR38686">
    <property type="entry name" value="APOLIPOPROTEIN N-ACYLTRANSFERASE"/>
    <property type="match status" value="1"/>
</dbReference>
<comment type="caution">
    <text evidence="11">The sequence shown here is derived from an EMBL/GenBank/DDBJ whole genome shotgun (WGS) entry which is preliminary data.</text>
</comment>
<feature type="transmembrane region" description="Helical" evidence="9">
    <location>
        <begin position="105"/>
        <end position="123"/>
    </location>
</feature>
<dbReference type="InterPro" id="IPR003010">
    <property type="entry name" value="C-N_Hydrolase"/>
</dbReference>
<feature type="transmembrane region" description="Helical" evidence="9">
    <location>
        <begin position="497"/>
        <end position="516"/>
    </location>
</feature>
<gene>
    <name evidence="9 11" type="primary">lnt</name>
    <name evidence="11" type="ORF">CRI94_02460</name>
</gene>
<keyword evidence="8 9" id="KW-0012">Acyltransferase</keyword>
<evidence type="ECO:0000256" key="2">
    <source>
        <dbReference type="ARBA" id="ARBA00010065"/>
    </source>
</evidence>
<keyword evidence="6 9" id="KW-1133">Transmembrane helix</keyword>
<dbReference type="InterPro" id="IPR036526">
    <property type="entry name" value="C-N_Hydrolase_sf"/>
</dbReference>
<protein>
    <recommendedName>
        <fullName evidence="9">Apolipoprotein N-acyltransferase</fullName>
        <shortName evidence="9">ALP N-acyltransferase</shortName>
        <ecNumber evidence="9">2.3.1.269</ecNumber>
    </recommendedName>
</protein>
<dbReference type="Proteomes" id="UP000220102">
    <property type="component" value="Unassembled WGS sequence"/>
</dbReference>
<comment type="function">
    <text evidence="9">Catalyzes the phospholipid dependent N-acylation of the N-terminal cysteine of apolipoprotein, the last step in lipoprotein maturation.</text>
</comment>
<dbReference type="InterPro" id="IPR004563">
    <property type="entry name" value="Apolipo_AcylTrfase"/>
</dbReference>
<evidence type="ECO:0000313" key="12">
    <source>
        <dbReference type="Proteomes" id="UP000220102"/>
    </source>
</evidence>
<keyword evidence="7 9" id="KW-0472">Membrane</keyword>
<evidence type="ECO:0000313" key="11">
    <source>
        <dbReference type="EMBL" id="PEN15166.1"/>
    </source>
</evidence>
<dbReference type="EMBL" id="PDEQ01000001">
    <property type="protein sequence ID" value="PEN15166.1"/>
    <property type="molecule type" value="Genomic_DNA"/>
</dbReference>
<keyword evidence="5 9" id="KW-0812">Transmembrane</keyword>
<accession>A0A2A8D2K6</accession>